<evidence type="ECO:0000256" key="3">
    <source>
        <dbReference type="ARBA" id="ARBA00022737"/>
    </source>
</evidence>
<dbReference type="InterPro" id="IPR015943">
    <property type="entry name" value="WD40/YVTN_repeat-like_dom_sf"/>
</dbReference>
<comment type="caution">
    <text evidence="5">The sequence shown here is derived from an EMBL/GenBank/DDBJ whole genome shotgun (WGS) entry which is preliminary data.</text>
</comment>
<keyword evidence="3" id="KW-0677">Repeat</keyword>
<dbReference type="InterPro" id="IPR001680">
    <property type="entry name" value="WD40_rpt"/>
</dbReference>
<feature type="repeat" description="WD" evidence="4">
    <location>
        <begin position="121"/>
        <end position="152"/>
    </location>
</feature>
<accession>A0A919TVQ6</accession>
<reference evidence="5" key="1">
    <citation type="submission" date="2021-01" db="EMBL/GenBank/DDBJ databases">
        <title>Whole genome shotgun sequence of Actinoplanes tereljensis NBRC 105297.</title>
        <authorList>
            <person name="Komaki H."/>
            <person name="Tamura T."/>
        </authorList>
    </citation>
    <scope>NUCLEOTIDE SEQUENCE</scope>
    <source>
        <strain evidence="5">NBRC 105297</strain>
    </source>
</reference>
<dbReference type="GO" id="GO:0031929">
    <property type="term" value="P:TOR signaling"/>
    <property type="evidence" value="ECO:0007669"/>
    <property type="project" value="InterPro"/>
</dbReference>
<evidence type="ECO:0000313" key="6">
    <source>
        <dbReference type="Proteomes" id="UP000623608"/>
    </source>
</evidence>
<keyword evidence="6" id="KW-1185">Reference proteome</keyword>
<evidence type="ECO:0008006" key="7">
    <source>
        <dbReference type="Google" id="ProtNLM"/>
    </source>
</evidence>
<dbReference type="SUPFAM" id="SSF50978">
    <property type="entry name" value="WD40 repeat-like"/>
    <property type="match status" value="1"/>
</dbReference>
<dbReference type="InterPro" id="IPR019775">
    <property type="entry name" value="WD40_repeat_CS"/>
</dbReference>
<dbReference type="Pfam" id="PF00400">
    <property type="entry name" value="WD40"/>
    <property type="match status" value="2"/>
</dbReference>
<dbReference type="GO" id="GO:0032956">
    <property type="term" value="P:regulation of actin cytoskeleton organization"/>
    <property type="evidence" value="ECO:0007669"/>
    <property type="project" value="TreeGrafter"/>
</dbReference>
<dbReference type="Proteomes" id="UP000623608">
    <property type="component" value="Unassembled WGS sequence"/>
</dbReference>
<protein>
    <recommendedName>
        <fullName evidence="7">WD40 repeat domain-containing protein</fullName>
    </recommendedName>
</protein>
<dbReference type="InterPro" id="IPR037588">
    <property type="entry name" value="MLST8"/>
</dbReference>
<comment type="similarity">
    <text evidence="1">Belongs to the WD repeat LST8 family.</text>
</comment>
<name>A0A919TVQ6_9ACTN</name>
<dbReference type="Gene3D" id="2.130.10.10">
    <property type="entry name" value="YVTN repeat-like/Quinoprotein amine dehydrogenase"/>
    <property type="match status" value="2"/>
</dbReference>
<keyword evidence="2 4" id="KW-0853">WD repeat</keyword>
<dbReference type="PANTHER" id="PTHR19842">
    <property type="entry name" value="G BETA-LIKE PROTEIN GBL"/>
    <property type="match status" value="1"/>
</dbReference>
<dbReference type="EMBL" id="BOMY01000033">
    <property type="protein sequence ID" value="GIF22177.1"/>
    <property type="molecule type" value="Genomic_DNA"/>
</dbReference>
<evidence type="ECO:0000313" key="5">
    <source>
        <dbReference type="EMBL" id="GIF22177.1"/>
    </source>
</evidence>
<evidence type="ECO:0000256" key="1">
    <source>
        <dbReference type="ARBA" id="ARBA00009890"/>
    </source>
</evidence>
<dbReference type="GO" id="GO:0031931">
    <property type="term" value="C:TORC1 complex"/>
    <property type="evidence" value="ECO:0007669"/>
    <property type="project" value="InterPro"/>
</dbReference>
<sequence>MALHLVRAILPWRRLVIWGSEIGTQSLATVTSFSGDGRLLATTSPNGDLKLWTVDSPRRPQLLTRLRDRYRVVAAAWHPVTTGILATLSTNGRVTVWELDGDRPPTALLSLRSPTSGPAPLTWLPDGRYLASAPADGVVSVWNVETSVRHAQILGRPSACLALHAAPDDILHGAYQDGTLRRTSPLLQPGRPGSQQFKPITAAAWSPTGQTLAVAHHGGFFEVHNEDLYVRWTGQVPTPAPLILAWHNDTAVVVAERTGRTLSAFDTTGTLLWERALTPVPAAMSVAGDLLAVGCFNFAPIVVDLNTGSLLSGG</sequence>
<dbReference type="GO" id="GO:0031932">
    <property type="term" value="C:TORC2 complex"/>
    <property type="evidence" value="ECO:0007669"/>
    <property type="project" value="InterPro"/>
</dbReference>
<dbReference type="PROSITE" id="PS50082">
    <property type="entry name" value="WD_REPEATS_2"/>
    <property type="match status" value="1"/>
</dbReference>
<dbReference type="SMART" id="SM00320">
    <property type="entry name" value="WD40"/>
    <property type="match status" value="4"/>
</dbReference>
<evidence type="ECO:0000256" key="2">
    <source>
        <dbReference type="ARBA" id="ARBA00022574"/>
    </source>
</evidence>
<proteinExistence type="inferred from homology"/>
<dbReference type="AlphaFoldDB" id="A0A919TVQ6"/>
<evidence type="ECO:0000256" key="4">
    <source>
        <dbReference type="PROSITE-ProRule" id="PRU00221"/>
    </source>
</evidence>
<dbReference type="PANTHER" id="PTHR19842:SF0">
    <property type="entry name" value="TARGET OF RAPAMYCIN COMPLEX SUBUNIT LST8"/>
    <property type="match status" value="1"/>
</dbReference>
<organism evidence="5 6">
    <name type="scientific">Paractinoplanes tereljensis</name>
    <dbReference type="NCBI Taxonomy" id="571912"/>
    <lineage>
        <taxon>Bacteria</taxon>
        <taxon>Bacillati</taxon>
        <taxon>Actinomycetota</taxon>
        <taxon>Actinomycetes</taxon>
        <taxon>Micromonosporales</taxon>
        <taxon>Micromonosporaceae</taxon>
        <taxon>Paractinoplanes</taxon>
    </lineage>
</organism>
<dbReference type="InterPro" id="IPR036322">
    <property type="entry name" value="WD40_repeat_dom_sf"/>
</dbReference>
<gene>
    <name evidence="5" type="ORF">Ate02nite_49070</name>
</gene>
<dbReference type="PROSITE" id="PS00678">
    <property type="entry name" value="WD_REPEATS_1"/>
    <property type="match status" value="1"/>
</dbReference>